<dbReference type="Proteomes" id="UP001359559">
    <property type="component" value="Unassembled WGS sequence"/>
</dbReference>
<dbReference type="GO" id="GO:0016460">
    <property type="term" value="C:myosin II complex"/>
    <property type="evidence" value="ECO:0007669"/>
    <property type="project" value="TreeGrafter"/>
</dbReference>
<dbReference type="Gene3D" id="1.10.238.10">
    <property type="entry name" value="EF-hand"/>
    <property type="match status" value="3"/>
</dbReference>
<dbReference type="FunFam" id="1.10.238.10:FF:000327">
    <property type="entry name" value="Calmodulin-like protein 11"/>
    <property type="match status" value="1"/>
</dbReference>
<dbReference type="CDD" id="cd00051">
    <property type="entry name" value="EFh"/>
    <property type="match status" value="2"/>
</dbReference>
<proteinExistence type="inferred from homology"/>
<keyword evidence="3" id="KW-0479">Metal-binding</keyword>
<name>A0AAN9FQL4_CLITE</name>
<reference evidence="7 8" key="1">
    <citation type="submission" date="2024-01" db="EMBL/GenBank/DDBJ databases">
        <title>The genomes of 5 underutilized Papilionoideae crops provide insights into root nodulation and disease resistance.</title>
        <authorList>
            <person name="Yuan L."/>
        </authorList>
    </citation>
    <scope>NUCLEOTIDE SEQUENCE [LARGE SCALE GENOMIC DNA]</scope>
    <source>
        <strain evidence="7">LY-2023</strain>
        <tissue evidence="7">Leaf</tissue>
    </source>
</reference>
<dbReference type="FunFam" id="1.10.238.10:FF:000202">
    <property type="entry name" value="Calmodulin-like protein 8"/>
    <property type="match status" value="1"/>
</dbReference>
<evidence type="ECO:0000313" key="8">
    <source>
        <dbReference type="Proteomes" id="UP001359559"/>
    </source>
</evidence>
<dbReference type="EMBL" id="JAYKXN010000006">
    <property type="protein sequence ID" value="KAK7279286.1"/>
    <property type="molecule type" value="Genomic_DNA"/>
</dbReference>
<organism evidence="7 8">
    <name type="scientific">Clitoria ternatea</name>
    <name type="common">Butterfly pea</name>
    <dbReference type="NCBI Taxonomy" id="43366"/>
    <lineage>
        <taxon>Eukaryota</taxon>
        <taxon>Viridiplantae</taxon>
        <taxon>Streptophyta</taxon>
        <taxon>Embryophyta</taxon>
        <taxon>Tracheophyta</taxon>
        <taxon>Spermatophyta</taxon>
        <taxon>Magnoliopsida</taxon>
        <taxon>eudicotyledons</taxon>
        <taxon>Gunneridae</taxon>
        <taxon>Pentapetalae</taxon>
        <taxon>rosids</taxon>
        <taxon>fabids</taxon>
        <taxon>Fabales</taxon>
        <taxon>Fabaceae</taxon>
        <taxon>Papilionoideae</taxon>
        <taxon>50 kb inversion clade</taxon>
        <taxon>NPAAA clade</taxon>
        <taxon>indigoferoid/millettioid clade</taxon>
        <taxon>Phaseoleae</taxon>
        <taxon>Clitoria</taxon>
    </lineage>
</organism>
<dbReference type="SMART" id="SM00054">
    <property type="entry name" value="EFh"/>
    <property type="match status" value="4"/>
</dbReference>
<accession>A0AAN9FQL4</accession>
<comment type="similarity">
    <text evidence="2">Belongs to the calmodulin family.</text>
</comment>
<dbReference type="PROSITE" id="PS00018">
    <property type="entry name" value="EF_HAND_1"/>
    <property type="match status" value="4"/>
</dbReference>
<feature type="domain" description="EF-hand" evidence="6">
    <location>
        <begin position="213"/>
        <end position="246"/>
    </location>
</feature>
<evidence type="ECO:0000256" key="2">
    <source>
        <dbReference type="ARBA" id="ARBA00009763"/>
    </source>
</evidence>
<evidence type="ECO:0000256" key="3">
    <source>
        <dbReference type="ARBA" id="ARBA00022723"/>
    </source>
</evidence>
<dbReference type="InterPro" id="IPR050230">
    <property type="entry name" value="CALM/Myosin/TropC-like"/>
</dbReference>
<dbReference type="PANTHER" id="PTHR23048:SF53">
    <property type="entry name" value="CALMODULIN"/>
    <property type="match status" value="1"/>
</dbReference>
<feature type="domain" description="EF-hand" evidence="6">
    <location>
        <begin position="177"/>
        <end position="212"/>
    </location>
</feature>
<feature type="domain" description="EF-hand" evidence="6">
    <location>
        <begin position="140"/>
        <end position="175"/>
    </location>
</feature>
<evidence type="ECO:0000259" key="6">
    <source>
        <dbReference type="PROSITE" id="PS50222"/>
    </source>
</evidence>
<evidence type="ECO:0000256" key="5">
    <source>
        <dbReference type="ARBA" id="ARBA00022837"/>
    </source>
</evidence>
<evidence type="ECO:0000313" key="7">
    <source>
        <dbReference type="EMBL" id="KAK7279286.1"/>
    </source>
</evidence>
<dbReference type="InterPro" id="IPR011992">
    <property type="entry name" value="EF-hand-dom_pair"/>
</dbReference>
<dbReference type="SUPFAM" id="SSF47473">
    <property type="entry name" value="EF-hand"/>
    <property type="match status" value="1"/>
</dbReference>
<comment type="caution">
    <text evidence="7">The sequence shown here is derived from an EMBL/GenBank/DDBJ whole genome shotgun (WGS) entry which is preliminary data.</text>
</comment>
<sequence length="246" mass="27495">MLESAQYCVSFALVVPHGQCRVTMSSFKYMVADISATVACICSLELIKKVRTVYVGREATPIGARNLASPSTLKLYIYPTKVSATYIIFSLFSVHTMADFLSEEQIVEIKEAFGLFDKDGDGCITVEELATVIRSLDQNPTEEELQDMINEVDADGNGTIEFVEFLNLMAKKMKETDAEEDLKEAFKVFDKDQNGYISASELRHVMINLGEKLTDEEVEQMIKEADLDGDGQVNYDEFVKMMIAIG</sequence>
<dbReference type="AlphaFoldDB" id="A0AAN9FQL4"/>
<feature type="domain" description="EF-hand" evidence="6">
    <location>
        <begin position="104"/>
        <end position="139"/>
    </location>
</feature>
<dbReference type="InterPro" id="IPR002048">
    <property type="entry name" value="EF_hand_dom"/>
</dbReference>
<dbReference type="InterPro" id="IPR018247">
    <property type="entry name" value="EF_Hand_1_Ca_BS"/>
</dbReference>
<protein>
    <recommendedName>
        <fullName evidence="6">EF-hand domain-containing protein</fullName>
    </recommendedName>
</protein>
<comment type="function">
    <text evidence="1">Potential calcium sensor.</text>
</comment>
<evidence type="ECO:0000256" key="1">
    <source>
        <dbReference type="ARBA" id="ARBA00003291"/>
    </source>
</evidence>
<keyword evidence="5" id="KW-0106">Calcium</keyword>
<dbReference type="GO" id="GO:0005509">
    <property type="term" value="F:calcium ion binding"/>
    <property type="evidence" value="ECO:0007669"/>
    <property type="project" value="InterPro"/>
</dbReference>
<dbReference type="Pfam" id="PF13499">
    <property type="entry name" value="EF-hand_7"/>
    <property type="match status" value="2"/>
</dbReference>
<dbReference type="PANTHER" id="PTHR23048">
    <property type="entry name" value="MYOSIN LIGHT CHAIN 1, 3"/>
    <property type="match status" value="1"/>
</dbReference>
<keyword evidence="4" id="KW-0677">Repeat</keyword>
<dbReference type="PROSITE" id="PS50222">
    <property type="entry name" value="EF_HAND_2"/>
    <property type="match status" value="4"/>
</dbReference>
<evidence type="ECO:0000256" key="4">
    <source>
        <dbReference type="ARBA" id="ARBA00022737"/>
    </source>
</evidence>
<gene>
    <name evidence="7" type="ORF">RJT34_24333</name>
</gene>
<keyword evidence="8" id="KW-1185">Reference proteome</keyword>